<dbReference type="RefSeq" id="WP_131906595.1">
    <property type="nucleotide sequence ID" value="NZ_BAAAFU010000006.1"/>
</dbReference>
<evidence type="ECO:0000313" key="1">
    <source>
        <dbReference type="EMBL" id="TCJ84866.1"/>
    </source>
</evidence>
<gene>
    <name evidence="1" type="ORF">EV695_2829</name>
</gene>
<dbReference type="AlphaFoldDB" id="A0A4R1ETB8"/>
<dbReference type="Proteomes" id="UP000294887">
    <property type="component" value="Unassembled WGS sequence"/>
</dbReference>
<dbReference type="OrthoDB" id="9814782at2"/>
<accession>A0A4R1ETB8</accession>
<dbReference type="EMBL" id="SMFQ01000004">
    <property type="protein sequence ID" value="TCJ84866.1"/>
    <property type="molecule type" value="Genomic_DNA"/>
</dbReference>
<reference evidence="1 2" key="1">
    <citation type="submission" date="2019-03" db="EMBL/GenBank/DDBJ databases">
        <title>Genomic Encyclopedia of Type Strains, Phase IV (KMG-IV): sequencing the most valuable type-strain genomes for metagenomic binning, comparative biology and taxonomic classification.</title>
        <authorList>
            <person name="Goeker M."/>
        </authorList>
    </citation>
    <scope>NUCLEOTIDE SEQUENCE [LARGE SCALE GENOMIC DNA]</scope>
    <source>
        <strain evidence="1 2">DSM 24830</strain>
    </source>
</reference>
<dbReference type="Gene3D" id="3.30.1360.120">
    <property type="entry name" value="Probable tRNA modification gtpase trme, domain 1"/>
    <property type="match status" value="1"/>
</dbReference>
<name>A0A4R1ETB8_9GAMM</name>
<sequence length="195" mass="21813">MMELNPKDTSIQRCLSMHHVSQKHPAESVHYSLQEMALGHLMVRIPETNTDAIKAIKSVIGLDLPTQPLSSVENNHFVINWIAPDEFLILTADKTEHALEAKLREEMSGHFAIVDVSGGQTVLSLSGERAEKILKKSSTYDVHISNFPIGKVVTTVFAKSQLVMRRTGADSFQLVVRRSFSDYIWQWIVDAGSRA</sequence>
<dbReference type="InterPro" id="IPR007375">
    <property type="entry name" value="SoxG"/>
</dbReference>
<dbReference type="Gene3D" id="3.30.70.1520">
    <property type="entry name" value="Heterotetrameric sarcosine oxidase"/>
    <property type="match status" value="1"/>
</dbReference>
<protein>
    <submittedName>
        <fullName evidence="1">Sarcosine oxidase subunit gamma</fullName>
    </submittedName>
</protein>
<keyword evidence="2" id="KW-1185">Reference proteome</keyword>
<comment type="caution">
    <text evidence="1">The sequence shown here is derived from an EMBL/GenBank/DDBJ whole genome shotgun (WGS) entry which is preliminary data.</text>
</comment>
<dbReference type="SUPFAM" id="SSF103025">
    <property type="entry name" value="Folate-binding domain"/>
    <property type="match status" value="1"/>
</dbReference>
<dbReference type="Pfam" id="PF04268">
    <property type="entry name" value="SoxG"/>
    <property type="match status" value="1"/>
</dbReference>
<organism evidence="1 2">
    <name type="scientific">Cocleimonas flava</name>
    <dbReference type="NCBI Taxonomy" id="634765"/>
    <lineage>
        <taxon>Bacteria</taxon>
        <taxon>Pseudomonadati</taxon>
        <taxon>Pseudomonadota</taxon>
        <taxon>Gammaproteobacteria</taxon>
        <taxon>Thiotrichales</taxon>
        <taxon>Thiotrichaceae</taxon>
        <taxon>Cocleimonas</taxon>
    </lineage>
</organism>
<evidence type="ECO:0000313" key="2">
    <source>
        <dbReference type="Proteomes" id="UP000294887"/>
    </source>
</evidence>
<dbReference type="InterPro" id="IPR027266">
    <property type="entry name" value="TrmE/GcvT-like"/>
</dbReference>
<proteinExistence type="predicted"/>